<evidence type="ECO:0000313" key="2">
    <source>
        <dbReference type="EMBL" id="PID56678.1"/>
    </source>
</evidence>
<protein>
    <recommendedName>
        <fullName evidence="1">Methyltransferase FkbM domain-containing protein</fullName>
    </recommendedName>
</protein>
<accession>A0A2G6E4F7</accession>
<dbReference type="AlphaFoldDB" id="A0A2G6E4F7"/>
<dbReference type="InterPro" id="IPR029063">
    <property type="entry name" value="SAM-dependent_MTases_sf"/>
</dbReference>
<dbReference type="EMBL" id="PDPS01000032">
    <property type="protein sequence ID" value="PID56678.1"/>
    <property type="molecule type" value="Genomic_DNA"/>
</dbReference>
<comment type="caution">
    <text evidence="2">The sequence shown here is derived from an EMBL/GenBank/DDBJ whole genome shotgun (WGS) entry which is preliminary data.</text>
</comment>
<gene>
    <name evidence="2" type="ORF">CSB45_10620</name>
</gene>
<dbReference type="NCBIfam" id="TIGR01444">
    <property type="entry name" value="fkbM_fam"/>
    <property type="match status" value="1"/>
</dbReference>
<dbReference type="PANTHER" id="PTHR34203:SF15">
    <property type="entry name" value="SLL1173 PROTEIN"/>
    <property type="match status" value="1"/>
</dbReference>
<sequence>MKNSRELTVDIGGSNYLITSDDDYLEHIRNGFEPEMVKLFKVLAGHSKTILDIGANIGCTAILFGELSQYVYAFEPSPTTFAYLEKNISKSGRNNVFPQNIGLGAESGESTLTFSPSNRSGGFVSNQTQASAGHTVEKIVIRQLDEVVNSLDLQSIDFIKIDVEGFEGHVLRGAKKTLSSNRPVVVLELNHWCLNAFQRTSIPDFFDLLRSIFPILLAVDGSNYMDLHDESDSYIVMYYHILHMRFPNIVAGFDETRLNPFRSLYEHGFTV</sequence>
<dbReference type="SUPFAM" id="SSF53335">
    <property type="entry name" value="S-adenosyl-L-methionine-dependent methyltransferases"/>
    <property type="match status" value="1"/>
</dbReference>
<organism evidence="2 3">
    <name type="scientific">candidate division KSB3 bacterium</name>
    <dbReference type="NCBI Taxonomy" id="2044937"/>
    <lineage>
        <taxon>Bacteria</taxon>
        <taxon>candidate division KSB3</taxon>
    </lineage>
</organism>
<evidence type="ECO:0000313" key="3">
    <source>
        <dbReference type="Proteomes" id="UP000229740"/>
    </source>
</evidence>
<reference evidence="2 3" key="1">
    <citation type="submission" date="2017-10" db="EMBL/GenBank/DDBJ databases">
        <title>Novel microbial diversity and functional potential in the marine mammal oral microbiome.</title>
        <authorList>
            <person name="Dudek N.K."/>
            <person name="Sun C.L."/>
            <person name="Burstein D."/>
            <person name="Kantor R.S."/>
            <person name="Aliaga Goltsman D.S."/>
            <person name="Bik E.M."/>
            <person name="Thomas B.C."/>
            <person name="Banfield J.F."/>
            <person name="Relman D.A."/>
        </authorList>
    </citation>
    <scope>NUCLEOTIDE SEQUENCE [LARGE SCALE GENOMIC DNA]</scope>
    <source>
        <strain evidence="2">DOLZORAL124_49_17</strain>
    </source>
</reference>
<proteinExistence type="predicted"/>
<name>A0A2G6E4F7_9BACT</name>
<dbReference type="Pfam" id="PF05050">
    <property type="entry name" value="Methyltransf_21"/>
    <property type="match status" value="1"/>
</dbReference>
<dbReference type="InterPro" id="IPR052514">
    <property type="entry name" value="SAM-dependent_MTase"/>
</dbReference>
<dbReference type="InterPro" id="IPR006342">
    <property type="entry name" value="FkbM_mtfrase"/>
</dbReference>
<dbReference type="PANTHER" id="PTHR34203">
    <property type="entry name" value="METHYLTRANSFERASE, FKBM FAMILY PROTEIN"/>
    <property type="match status" value="1"/>
</dbReference>
<dbReference type="Gene3D" id="3.40.50.150">
    <property type="entry name" value="Vaccinia Virus protein VP39"/>
    <property type="match status" value="1"/>
</dbReference>
<evidence type="ECO:0000259" key="1">
    <source>
        <dbReference type="Pfam" id="PF05050"/>
    </source>
</evidence>
<feature type="domain" description="Methyltransferase FkbM" evidence="1">
    <location>
        <begin position="52"/>
        <end position="203"/>
    </location>
</feature>
<dbReference type="Proteomes" id="UP000229740">
    <property type="component" value="Unassembled WGS sequence"/>
</dbReference>